<evidence type="ECO:0000313" key="2">
    <source>
        <dbReference type="Proteomes" id="UP000244336"/>
    </source>
</evidence>
<dbReference type="Gramene" id="PUZ53749">
    <property type="protein sequence ID" value="PUZ53749"/>
    <property type="gene ID" value="GQ55_5G075400"/>
</dbReference>
<proteinExistence type="predicted"/>
<organism evidence="1 2">
    <name type="scientific">Panicum hallii var. hallii</name>
    <dbReference type="NCBI Taxonomy" id="1504633"/>
    <lineage>
        <taxon>Eukaryota</taxon>
        <taxon>Viridiplantae</taxon>
        <taxon>Streptophyta</taxon>
        <taxon>Embryophyta</taxon>
        <taxon>Tracheophyta</taxon>
        <taxon>Spermatophyta</taxon>
        <taxon>Magnoliopsida</taxon>
        <taxon>Liliopsida</taxon>
        <taxon>Poales</taxon>
        <taxon>Poaceae</taxon>
        <taxon>PACMAD clade</taxon>
        <taxon>Panicoideae</taxon>
        <taxon>Panicodae</taxon>
        <taxon>Paniceae</taxon>
        <taxon>Panicinae</taxon>
        <taxon>Panicum</taxon>
        <taxon>Panicum sect. Panicum</taxon>
    </lineage>
</organism>
<dbReference type="Proteomes" id="UP000244336">
    <property type="component" value="Chromosome 5"/>
</dbReference>
<evidence type="ECO:0000313" key="1">
    <source>
        <dbReference type="EMBL" id="PUZ53749.1"/>
    </source>
</evidence>
<name>A0A2T7DDU1_9POAL</name>
<dbReference type="AlphaFoldDB" id="A0A2T7DDU1"/>
<keyword evidence="2" id="KW-1185">Reference proteome</keyword>
<dbReference type="EMBL" id="CM009753">
    <property type="protein sequence ID" value="PUZ53749.1"/>
    <property type="molecule type" value="Genomic_DNA"/>
</dbReference>
<sequence>MEYWASQRTLMTNIFDIEDIHRIRIKIANEMMFQPYNNGVKRIVTSYREEDDDN</sequence>
<reference evidence="1 2" key="1">
    <citation type="submission" date="2018-04" db="EMBL/GenBank/DDBJ databases">
        <title>WGS assembly of Panicum hallii var. hallii HAL2.</title>
        <authorList>
            <person name="Lovell J."/>
            <person name="Jenkins J."/>
            <person name="Lowry D."/>
            <person name="Mamidi S."/>
            <person name="Sreedasyam A."/>
            <person name="Weng X."/>
            <person name="Barry K."/>
            <person name="Bonette J."/>
            <person name="Campitelli B."/>
            <person name="Daum C."/>
            <person name="Gordon S."/>
            <person name="Gould B."/>
            <person name="Lipzen A."/>
            <person name="MacQueen A."/>
            <person name="Palacio-Mejia J."/>
            <person name="Plott C."/>
            <person name="Shakirov E."/>
            <person name="Shu S."/>
            <person name="Yoshinaga Y."/>
            <person name="Zane M."/>
            <person name="Rokhsar D."/>
            <person name="Grimwood J."/>
            <person name="Schmutz J."/>
            <person name="Juenger T."/>
        </authorList>
    </citation>
    <scope>NUCLEOTIDE SEQUENCE [LARGE SCALE GENOMIC DNA]</scope>
    <source>
        <strain evidence="2">cv. HAL2</strain>
    </source>
</reference>
<protein>
    <submittedName>
        <fullName evidence="1">Uncharacterized protein</fullName>
    </submittedName>
</protein>
<accession>A0A2T7DDU1</accession>
<gene>
    <name evidence="1" type="ORF">GQ55_5G075400</name>
</gene>